<keyword evidence="1 2" id="KW-0175">Coiled coil</keyword>
<dbReference type="PANTHER" id="PTHR15885:SF1">
    <property type="entry name" value="COILED-COIL DOMAIN-CONTAINING PROTEIN 174"/>
    <property type="match status" value="1"/>
</dbReference>
<evidence type="ECO:0000313" key="5">
    <source>
        <dbReference type="EMBL" id="KAJ8969678.1"/>
    </source>
</evidence>
<evidence type="ECO:0000313" key="6">
    <source>
        <dbReference type="Proteomes" id="UP001162164"/>
    </source>
</evidence>
<dbReference type="Proteomes" id="UP001162164">
    <property type="component" value="Unassembled WGS sequence"/>
</dbReference>
<dbReference type="Pfam" id="PF25449">
    <property type="entry name" value="CCDC174_GRSR"/>
    <property type="match status" value="1"/>
</dbReference>
<organism evidence="5 6">
    <name type="scientific">Molorchus minor</name>
    <dbReference type="NCBI Taxonomy" id="1323400"/>
    <lineage>
        <taxon>Eukaryota</taxon>
        <taxon>Metazoa</taxon>
        <taxon>Ecdysozoa</taxon>
        <taxon>Arthropoda</taxon>
        <taxon>Hexapoda</taxon>
        <taxon>Insecta</taxon>
        <taxon>Pterygota</taxon>
        <taxon>Neoptera</taxon>
        <taxon>Endopterygota</taxon>
        <taxon>Coleoptera</taxon>
        <taxon>Polyphaga</taxon>
        <taxon>Cucujiformia</taxon>
        <taxon>Chrysomeloidea</taxon>
        <taxon>Cerambycidae</taxon>
        <taxon>Lamiinae</taxon>
        <taxon>Monochamini</taxon>
        <taxon>Molorchus</taxon>
    </lineage>
</organism>
<keyword evidence="6" id="KW-1185">Reference proteome</keyword>
<evidence type="ECO:0000259" key="4">
    <source>
        <dbReference type="Pfam" id="PF25449"/>
    </source>
</evidence>
<protein>
    <recommendedName>
        <fullName evidence="4">CCDC174 alpha/beta GRSR domain-containing protein</fullName>
    </recommendedName>
</protein>
<evidence type="ECO:0000256" key="1">
    <source>
        <dbReference type="ARBA" id="ARBA00023054"/>
    </source>
</evidence>
<dbReference type="PANTHER" id="PTHR15885">
    <property type="entry name" value="COILED-COIL DOMAIN-CONTAINING PROTEIN 174"/>
    <property type="match status" value="1"/>
</dbReference>
<feature type="compositionally biased region" description="Acidic residues" evidence="3">
    <location>
        <begin position="107"/>
        <end position="127"/>
    </location>
</feature>
<name>A0ABQ9IZD7_9CUCU</name>
<feature type="coiled-coil region" evidence="2">
    <location>
        <begin position="262"/>
        <end position="299"/>
    </location>
</feature>
<dbReference type="EMBL" id="JAPWTJ010001751">
    <property type="protein sequence ID" value="KAJ8969678.1"/>
    <property type="molecule type" value="Genomic_DNA"/>
</dbReference>
<feature type="region of interest" description="Disordered" evidence="3">
    <location>
        <begin position="185"/>
        <end position="216"/>
    </location>
</feature>
<dbReference type="InterPro" id="IPR057464">
    <property type="entry name" value="CCDC174_GRSR"/>
</dbReference>
<sequence length="303" mass="35481">MSSYEISKSSLLSLKAEILRKQQELIKAKADNDQKIKIIKKNTPLEIKNKGVESRQIRDLEGKTKSKLYEKLSSGKLSKEDRELQSRFLVRFDKKNRSTTSDLPPSDSDDEPDRYVESDNESYNSDDDATRDPGEKWYSFNQSNTFCTKMVDYTDCLGRTRKCLQKDLPYIMSKDEELKKTVEAKNKEQSLTETDVKENEPQLIEDDKKSKESELLSGDMRRELLRQQWEEEEETLRQKTDVHYQDILFGEARTHGVGYYGFSKDEEERAKQQEALRKLRLETEEKQKKAQELKSFERKAIGS</sequence>
<gene>
    <name evidence="5" type="ORF">NQ317_000541</name>
</gene>
<reference evidence="5" key="1">
    <citation type="journal article" date="2023" name="Insect Mol. Biol.">
        <title>Genome sequencing provides insights into the evolution of gene families encoding plant cell wall-degrading enzymes in longhorned beetles.</title>
        <authorList>
            <person name="Shin N.R."/>
            <person name="Okamura Y."/>
            <person name="Kirsch R."/>
            <person name="Pauchet Y."/>
        </authorList>
    </citation>
    <scope>NUCLEOTIDE SEQUENCE</scope>
    <source>
        <strain evidence="5">MMC_N1</strain>
    </source>
</reference>
<feature type="domain" description="CCDC174 alpha/beta GRSR" evidence="4">
    <location>
        <begin position="151"/>
        <end position="179"/>
    </location>
</feature>
<evidence type="ECO:0000256" key="3">
    <source>
        <dbReference type="SAM" id="MobiDB-lite"/>
    </source>
</evidence>
<dbReference type="Pfam" id="PF13300">
    <property type="entry name" value="DUF4078"/>
    <property type="match status" value="1"/>
</dbReference>
<evidence type="ECO:0000256" key="2">
    <source>
        <dbReference type="SAM" id="Coils"/>
    </source>
</evidence>
<proteinExistence type="predicted"/>
<accession>A0ABQ9IZD7</accession>
<feature type="region of interest" description="Disordered" evidence="3">
    <location>
        <begin position="95"/>
        <end position="135"/>
    </location>
</feature>
<comment type="caution">
    <text evidence="5">The sequence shown here is derived from an EMBL/GenBank/DDBJ whole genome shotgun (WGS) entry which is preliminary data.</text>
</comment>
<dbReference type="InterPro" id="IPR025066">
    <property type="entry name" value="CCDC174-like"/>
</dbReference>